<keyword evidence="1" id="KW-0175">Coiled coil</keyword>
<evidence type="ECO:0000313" key="4">
    <source>
        <dbReference type="Proteomes" id="UP000075398"/>
    </source>
</evidence>
<proteinExistence type="predicted"/>
<sequence>MSRKLKIYVLLFIIGAFIINQSDVKADSFLYSFSVTSDDTDIGSFAQMNILTDVNIDQDYTYLTHQIILSDAQGKLTFENSIPKNIIANIDLSYKDSNSTWNKLIVTLDENSTNTKFTIDPEGKKGLSDYQFNIIYVINTQSIFNLTPSILNSFDYLINSELGPDDLATIKITLPSGYKPFDSTGWRLQGGRFFYSTVISGLEKNFYSVFYQEEDYGGSIDSLKNEITKLTQENAKLTENIIEMQRAVESYRVKNEELNWDLKDLKDELIKSKEEQQKSNMNTTNFRYLSWGLTLSLPGMQFFLNELREKNKISPTQLHLGSVIGTFIVFMLLYVSLFL</sequence>
<accession>A0A150J679</accession>
<keyword evidence="2" id="KW-0472">Membrane</keyword>
<gene>
    <name evidence="3" type="ORF">AMQ22_00659</name>
</gene>
<evidence type="ECO:0000313" key="3">
    <source>
        <dbReference type="EMBL" id="KYC52710.1"/>
    </source>
</evidence>
<organism evidence="3 4">
    <name type="scientific">Candidatus Methanofastidiosum methylothiophilum</name>
    <dbReference type="NCBI Taxonomy" id="1705564"/>
    <lineage>
        <taxon>Archaea</taxon>
        <taxon>Methanobacteriati</taxon>
        <taxon>Methanobacteriota</taxon>
        <taxon>Stenosarchaea group</taxon>
        <taxon>Candidatus Methanofastidiosia</taxon>
        <taxon>Candidatus Methanofastidiosales</taxon>
        <taxon>Candidatus Methanofastidiosaceae</taxon>
        <taxon>Candidatus Methanofastidiosum</taxon>
    </lineage>
</organism>
<comment type="caution">
    <text evidence="3">The sequence shown here is derived from an EMBL/GenBank/DDBJ whole genome shotgun (WGS) entry which is preliminary data.</text>
</comment>
<reference evidence="3 4" key="1">
    <citation type="journal article" date="2016" name="ISME J.">
        <title>Chasing the elusive Euryarchaeota class WSA2: genomes reveal a uniquely fastidious methyl-reducing methanogen.</title>
        <authorList>
            <person name="Nobu M.K."/>
            <person name="Narihiro T."/>
            <person name="Kuroda K."/>
            <person name="Mei R."/>
            <person name="Liu W.T."/>
        </authorList>
    </citation>
    <scope>NUCLEOTIDE SEQUENCE [LARGE SCALE GENOMIC DNA]</scope>
    <source>
        <strain evidence="3">U1lsi0528_Bin055</strain>
    </source>
</reference>
<keyword evidence="2" id="KW-1133">Transmembrane helix</keyword>
<keyword evidence="2" id="KW-0812">Transmembrane</keyword>
<evidence type="ECO:0000256" key="2">
    <source>
        <dbReference type="SAM" id="Phobius"/>
    </source>
</evidence>
<feature type="transmembrane region" description="Helical" evidence="2">
    <location>
        <begin position="317"/>
        <end position="337"/>
    </location>
</feature>
<dbReference type="EMBL" id="LNGC01000018">
    <property type="protein sequence ID" value="KYC52710.1"/>
    <property type="molecule type" value="Genomic_DNA"/>
</dbReference>
<dbReference type="AlphaFoldDB" id="A0A150J679"/>
<protein>
    <submittedName>
        <fullName evidence="3">Uncharacterized protein</fullName>
    </submittedName>
</protein>
<name>A0A150J679_9EURY</name>
<dbReference type="Proteomes" id="UP000075398">
    <property type="component" value="Unassembled WGS sequence"/>
</dbReference>
<evidence type="ECO:0000256" key="1">
    <source>
        <dbReference type="SAM" id="Coils"/>
    </source>
</evidence>
<feature type="coiled-coil region" evidence="1">
    <location>
        <begin position="220"/>
        <end position="282"/>
    </location>
</feature>